<dbReference type="AlphaFoldDB" id="A0A0F9BIX8"/>
<comment type="caution">
    <text evidence="1">The sequence shown here is derived from an EMBL/GenBank/DDBJ whole genome shotgun (WGS) entry which is preliminary data.</text>
</comment>
<protein>
    <submittedName>
        <fullName evidence="1">Uncharacterized protein</fullName>
    </submittedName>
</protein>
<sequence>IIKFLRMNKSKLQIPLNQKISKVIILANKDKIKEINDLSEDIKNTVRIGILEIKEKSSEITAEVKPDLEQGIEELDIGVRVFK</sequence>
<dbReference type="EMBL" id="LAZR01049061">
    <property type="protein sequence ID" value="KKK90524.1"/>
    <property type="molecule type" value="Genomic_DNA"/>
</dbReference>
<gene>
    <name evidence="1" type="ORF">LCGC14_2722120</name>
</gene>
<evidence type="ECO:0000313" key="1">
    <source>
        <dbReference type="EMBL" id="KKK90524.1"/>
    </source>
</evidence>
<reference evidence="1" key="1">
    <citation type="journal article" date="2015" name="Nature">
        <title>Complex archaea that bridge the gap between prokaryotes and eukaryotes.</title>
        <authorList>
            <person name="Spang A."/>
            <person name="Saw J.H."/>
            <person name="Jorgensen S.L."/>
            <person name="Zaremba-Niedzwiedzka K."/>
            <person name="Martijn J."/>
            <person name="Lind A.E."/>
            <person name="van Eijk R."/>
            <person name="Schleper C."/>
            <person name="Guy L."/>
            <person name="Ettema T.J."/>
        </authorList>
    </citation>
    <scope>NUCLEOTIDE SEQUENCE</scope>
</reference>
<accession>A0A0F9BIX8</accession>
<name>A0A0F9BIX8_9ZZZZ</name>
<organism evidence="1">
    <name type="scientific">marine sediment metagenome</name>
    <dbReference type="NCBI Taxonomy" id="412755"/>
    <lineage>
        <taxon>unclassified sequences</taxon>
        <taxon>metagenomes</taxon>
        <taxon>ecological metagenomes</taxon>
    </lineage>
</organism>
<proteinExistence type="predicted"/>
<feature type="non-terminal residue" evidence="1">
    <location>
        <position position="1"/>
    </location>
</feature>